<keyword evidence="3 8" id="KW-0328">Glycosyltransferase</keyword>
<feature type="transmembrane region" description="Helical" evidence="6">
    <location>
        <begin position="77"/>
        <end position="97"/>
    </location>
</feature>
<name>A0A371GXG6_MUCPR</name>
<dbReference type="Pfam" id="PF03016">
    <property type="entry name" value="Exostosin_GT47"/>
    <property type="match status" value="1"/>
</dbReference>
<reference evidence="8" key="1">
    <citation type="submission" date="2018-05" db="EMBL/GenBank/DDBJ databases">
        <title>Draft genome of Mucuna pruriens seed.</title>
        <authorList>
            <person name="Nnadi N.E."/>
            <person name="Vos R."/>
            <person name="Hasami M.H."/>
            <person name="Devisetty U.K."/>
            <person name="Aguiy J.C."/>
        </authorList>
    </citation>
    <scope>NUCLEOTIDE SEQUENCE [LARGE SCALE GENOMIC DNA]</scope>
    <source>
        <strain evidence="8">JCA_2017</strain>
    </source>
</reference>
<keyword evidence="6" id="KW-1133">Transmembrane helix</keyword>
<evidence type="ECO:0000256" key="1">
    <source>
        <dbReference type="ARBA" id="ARBA00004323"/>
    </source>
</evidence>
<dbReference type="AlphaFoldDB" id="A0A371GXG6"/>
<keyword evidence="6" id="KW-0812">Transmembrane</keyword>
<dbReference type="InterPro" id="IPR004263">
    <property type="entry name" value="Exostosin"/>
</dbReference>
<accession>A0A371GXG6</accession>
<dbReference type="InterPro" id="IPR040911">
    <property type="entry name" value="Exostosin_GT47"/>
</dbReference>
<evidence type="ECO:0000256" key="6">
    <source>
        <dbReference type="SAM" id="Phobius"/>
    </source>
</evidence>
<dbReference type="Proteomes" id="UP000257109">
    <property type="component" value="Unassembled WGS sequence"/>
</dbReference>
<keyword evidence="4" id="KW-0735">Signal-anchor</keyword>
<feature type="non-terminal residue" evidence="8">
    <location>
        <position position="1"/>
    </location>
</feature>
<comment type="similarity">
    <text evidence="2">Belongs to the glycosyltransferase 47 family.</text>
</comment>
<protein>
    <submittedName>
        <fullName evidence="8">Xyloglucan galactosyltransferase GT17</fullName>
    </submittedName>
</protein>
<dbReference type="EMBL" id="QJKJ01004180">
    <property type="protein sequence ID" value="RDX95237.1"/>
    <property type="molecule type" value="Genomic_DNA"/>
</dbReference>
<evidence type="ECO:0000256" key="5">
    <source>
        <dbReference type="ARBA" id="ARBA00023034"/>
    </source>
</evidence>
<evidence type="ECO:0000259" key="7">
    <source>
        <dbReference type="Pfam" id="PF03016"/>
    </source>
</evidence>
<keyword evidence="5" id="KW-0333">Golgi apparatus</keyword>
<evidence type="ECO:0000313" key="8">
    <source>
        <dbReference type="EMBL" id="RDX95237.1"/>
    </source>
</evidence>
<comment type="caution">
    <text evidence="8">The sequence shown here is derived from an EMBL/GenBank/DDBJ whole genome shotgun (WGS) entry which is preliminary data.</text>
</comment>
<comment type="subcellular location">
    <subcellularLocation>
        <location evidence="1">Golgi apparatus membrane</location>
        <topology evidence="1">Single-pass type II membrane protein</topology>
    </subcellularLocation>
</comment>
<keyword evidence="3 8" id="KW-0808">Transferase</keyword>
<sequence>MNSTPAHLSKSFIAQILFTFSHLHKQQLLLLSIHPLRLMFFRKPSPPPPLHSLPSTTTTTTFSKTKDSHNTTNKLRYTLFTCLFFASWLLVLHHFWFTPSTTQRKQTATCDGSRPLFYIYALPWRFNLGLLQRCQSLNIYTNMCPHVANNGLGQPLSTPSWYATHQFIAEMIVHARLENHPCRTWDPDTALLFYVPFYAGLHASSMFREPNHTLRDSLAVDLIDFLQSQPSWNRHNGKDHFVALGRTAWDFMRTKDGPDFGANTFLNLPAVRNMSVLTVERQPWEGANQFGIPYPSYFHPSTLAETLTWQNKMRQRARPHLFSFVGGTRKGLEKAKVRDHIVKQCGDSKRCVLVRCASGDARCHDPMKVLGVMSESTFCLQAPGDSFTRRSTFDSVLAGCIPVFFSEHTAYTQYAWYLPVERDAYSVFIDEREVVHGNKRIEEVLMGLSGEEVQRMREVVIGLIPRLTYAHPNATELLGFQDVVDVALQQLHRLVKDQTQTTLQSARL</sequence>
<evidence type="ECO:0000256" key="3">
    <source>
        <dbReference type="ARBA" id="ARBA00022676"/>
    </source>
</evidence>
<dbReference type="PANTHER" id="PTHR11062">
    <property type="entry name" value="EXOSTOSIN HEPARAN SULFATE GLYCOSYLTRANSFERASE -RELATED"/>
    <property type="match status" value="1"/>
</dbReference>
<dbReference type="OrthoDB" id="1924787at2759"/>
<dbReference type="GO" id="GO:0000139">
    <property type="term" value="C:Golgi membrane"/>
    <property type="evidence" value="ECO:0007669"/>
    <property type="project" value="UniProtKB-SubCell"/>
</dbReference>
<proteinExistence type="inferred from homology"/>
<keyword evidence="9" id="KW-1185">Reference proteome</keyword>
<evidence type="ECO:0000313" key="9">
    <source>
        <dbReference type="Proteomes" id="UP000257109"/>
    </source>
</evidence>
<dbReference type="GO" id="GO:0016757">
    <property type="term" value="F:glycosyltransferase activity"/>
    <property type="evidence" value="ECO:0007669"/>
    <property type="project" value="UniProtKB-KW"/>
</dbReference>
<keyword evidence="6" id="KW-0472">Membrane</keyword>
<gene>
    <name evidence="8" type="primary">GT17</name>
    <name evidence="8" type="ORF">CR513_22273</name>
</gene>
<feature type="domain" description="Exostosin GT47" evidence="7">
    <location>
        <begin position="118"/>
        <end position="444"/>
    </location>
</feature>
<organism evidence="8 9">
    <name type="scientific">Mucuna pruriens</name>
    <name type="common">Velvet bean</name>
    <name type="synonym">Dolichos pruriens</name>
    <dbReference type="NCBI Taxonomy" id="157652"/>
    <lineage>
        <taxon>Eukaryota</taxon>
        <taxon>Viridiplantae</taxon>
        <taxon>Streptophyta</taxon>
        <taxon>Embryophyta</taxon>
        <taxon>Tracheophyta</taxon>
        <taxon>Spermatophyta</taxon>
        <taxon>Magnoliopsida</taxon>
        <taxon>eudicotyledons</taxon>
        <taxon>Gunneridae</taxon>
        <taxon>Pentapetalae</taxon>
        <taxon>rosids</taxon>
        <taxon>fabids</taxon>
        <taxon>Fabales</taxon>
        <taxon>Fabaceae</taxon>
        <taxon>Papilionoideae</taxon>
        <taxon>50 kb inversion clade</taxon>
        <taxon>NPAAA clade</taxon>
        <taxon>indigoferoid/millettioid clade</taxon>
        <taxon>Phaseoleae</taxon>
        <taxon>Mucuna</taxon>
    </lineage>
</organism>
<evidence type="ECO:0000256" key="4">
    <source>
        <dbReference type="ARBA" id="ARBA00022968"/>
    </source>
</evidence>
<evidence type="ECO:0000256" key="2">
    <source>
        <dbReference type="ARBA" id="ARBA00010271"/>
    </source>
</evidence>
<dbReference type="STRING" id="157652.A0A371GXG6"/>
<dbReference type="PANTHER" id="PTHR11062:SF255">
    <property type="entry name" value="XYLOGLUCAN GALACTOSYLTRANSFERASE GT17-RELATED"/>
    <property type="match status" value="1"/>
</dbReference>